<keyword evidence="2" id="KW-1185">Reference proteome</keyword>
<proteinExistence type="predicted"/>
<comment type="caution">
    <text evidence="1">The sequence shown here is derived from an EMBL/GenBank/DDBJ whole genome shotgun (WGS) entry which is preliminary data.</text>
</comment>
<evidence type="ECO:0000313" key="2">
    <source>
        <dbReference type="Proteomes" id="UP001139648"/>
    </source>
</evidence>
<gene>
    <name evidence="1" type="ORF">HD597_002043</name>
</gene>
<dbReference type="EMBL" id="JAMZEB010000002">
    <property type="protein sequence ID" value="MCP2355023.1"/>
    <property type="molecule type" value="Genomic_DNA"/>
</dbReference>
<sequence length="33" mass="3598">MDHVRGLGTGIDNLAVKEAGQLLGRHLHHLELP</sequence>
<evidence type="ECO:0000313" key="1">
    <source>
        <dbReference type="EMBL" id="MCP2355023.1"/>
    </source>
</evidence>
<protein>
    <submittedName>
        <fullName evidence="1">Uncharacterized protein</fullName>
    </submittedName>
</protein>
<name>A0A9X2GHU8_9ACTN</name>
<organism evidence="1 2">
    <name type="scientific">Nonomuraea thailandensis</name>
    <dbReference type="NCBI Taxonomy" id="1188745"/>
    <lineage>
        <taxon>Bacteria</taxon>
        <taxon>Bacillati</taxon>
        <taxon>Actinomycetota</taxon>
        <taxon>Actinomycetes</taxon>
        <taxon>Streptosporangiales</taxon>
        <taxon>Streptosporangiaceae</taxon>
        <taxon>Nonomuraea</taxon>
    </lineage>
</organism>
<dbReference type="Proteomes" id="UP001139648">
    <property type="component" value="Unassembled WGS sequence"/>
</dbReference>
<accession>A0A9X2GHU8</accession>
<reference evidence="1" key="1">
    <citation type="submission" date="2022-06" db="EMBL/GenBank/DDBJ databases">
        <title>Sequencing the genomes of 1000 actinobacteria strains.</title>
        <authorList>
            <person name="Klenk H.-P."/>
        </authorList>
    </citation>
    <scope>NUCLEOTIDE SEQUENCE</scope>
    <source>
        <strain evidence="1">DSM 46694</strain>
    </source>
</reference>
<dbReference type="AlphaFoldDB" id="A0A9X2GHU8"/>